<evidence type="ECO:0000313" key="2">
    <source>
        <dbReference type="EMBL" id="CAF0932702.1"/>
    </source>
</evidence>
<protein>
    <submittedName>
        <fullName evidence="2">Uncharacterized protein</fullName>
    </submittedName>
</protein>
<accession>A0A814BVY8</accession>
<organism evidence="2 3">
    <name type="scientific">Brachionus calyciflorus</name>
    <dbReference type="NCBI Taxonomy" id="104777"/>
    <lineage>
        <taxon>Eukaryota</taxon>
        <taxon>Metazoa</taxon>
        <taxon>Spiralia</taxon>
        <taxon>Gnathifera</taxon>
        <taxon>Rotifera</taxon>
        <taxon>Eurotatoria</taxon>
        <taxon>Monogononta</taxon>
        <taxon>Pseudotrocha</taxon>
        <taxon>Ploima</taxon>
        <taxon>Brachionidae</taxon>
        <taxon>Brachionus</taxon>
    </lineage>
</organism>
<dbReference type="OrthoDB" id="429991at2759"/>
<dbReference type="InterPro" id="IPR010736">
    <property type="entry name" value="SHIPPO-rpt"/>
</dbReference>
<dbReference type="Pfam" id="PF07004">
    <property type="entry name" value="SHIPPO-rpt"/>
    <property type="match status" value="2"/>
</dbReference>
<name>A0A814BVY8_9BILA</name>
<feature type="region of interest" description="Disordered" evidence="1">
    <location>
        <begin position="42"/>
        <end position="102"/>
    </location>
</feature>
<comment type="caution">
    <text evidence="2">The sequence shown here is derived from an EMBL/GenBank/DDBJ whole genome shotgun (WGS) entry which is preliminary data.</text>
</comment>
<evidence type="ECO:0000256" key="1">
    <source>
        <dbReference type="SAM" id="MobiDB-lite"/>
    </source>
</evidence>
<feature type="compositionally biased region" description="Polar residues" evidence="1">
    <location>
        <begin position="43"/>
        <end position="60"/>
    </location>
</feature>
<dbReference type="EMBL" id="CAJNOC010002431">
    <property type="protein sequence ID" value="CAF0932702.1"/>
    <property type="molecule type" value="Genomic_DNA"/>
</dbReference>
<reference evidence="2" key="1">
    <citation type="submission" date="2021-02" db="EMBL/GenBank/DDBJ databases">
        <authorList>
            <person name="Nowell W R."/>
        </authorList>
    </citation>
    <scope>NUCLEOTIDE SEQUENCE</scope>
    <source>
        <strain evidence="2">Ploen Becks lab</strain>
    </source>
</reference>
<sequence length="156" mass="17161">MDTVMNEPPVINENNVEQFNVENLAPNQARAQVAKKGARIVKQETSSKTQLTGKNLQFEQNKPPKGPNTSNCGKTNPPFYNPERVFGPKLPNSQRRSAPQYSFGVRRESLSDLTNKNGSGCPAGRSPGPIYDITKAANYVKKRAPAFTIGLKTRLC</sequence>
<proteinExistence type="predicted"/>
<gene>
    <name evidence="2" type="ORF">OXX778_LOCUS12996</name>
</gene>
<evidence type="ECO:0000313" key="3">
    <source>
        <dbReference type="Proteomes" id="UP000663879"/>
    </source>
</evidence>
<dbReference type="AlphaFoldDB" id="A0A814BVY8"/>
<keyword evidence="3" id="KW-1185">Reference proteome</keyword>
<feature type="compositionally biased region" description="Polar residues" evidence="1">
    <location>
        <begin position="91"/>
        <end position="100"/>
    </location>
</feature>
<dbReference type="Proteomes" id="UP000663879">
    <property type="component" value="Unassembled WGS sequence"/>
</dbReference>